<sequence length="705" mass="78315">MASSFITNALQVNFDSVLVIQDNEGMVQVFRALEATGLRGFLGCPSVLYEQELEQFFDTAIVQDGDITCVVSGKYVSISEDRFAGVFNLPTDGLTDFSKVPNDLVLQARTLFSKTSVPVQFSCNKRLMKHEFRLLNDILAKSITVKAVSFDAVTQERFLMMTTIHFGIKVNWRNILFEVLKEMADRTTKRANGFAAQICVLLKDDPAVTLGESKTFPPLKIISAKTADTYITTNKTIDAHGESDEPDVAKVAIVKKKSVSKKKSASIADKDADDVHLEVVAEKAVSKKRPAAVSEATVVKKKRTTSGKAVSKEKDLALISGEHKLEWTRPSISHLFEGDNIDRGFFIPRNHRTIFSTCYIRAKILVDGSWLIIEGVDFRRTITRPVDSHNWELLPQRPYIDDLAPLCAFIEPVQDIDSRAPFSKIVRDLWAEVCVVVVQFSLIGCLRCPEERVLPEAESFSSDDSTVYRSPSQDAEPSVQTTTAVDIASVPTDSVSLFPRNSGISLPSPHKSPYTDSLMHCDTDDIPLGTGIAVEQILLSTTTAPATDLSEQFAQLRASISQLSIKQLRTQSNIGNLQKNLLSRIDDLEKASANARTQQDQDLRGLFKRIRQEVQIQKTALSFEVHEFKQGVRAQSGIFSTELANIRKEVRDLSKEIDDKLAVIRNDLLEFRVETQEQYATLSANLAELTAFVTRGRDDKKGGSG</sequence>
<accession>A0A2Z7AMY4</accession>
<gene>
    <name evidence="1" type="ORF">F511_25087</name>
</gene>
<dbReference type="Proteomes" id="UP000250235">
    <property type="component" value="Unassembled WGS sequence"/>
</dbReference>
<organism evidence="1 2">
    <name type="scientific">Dorcoceras hygrometricum</name>
    <dbReference type="NCBI Taxonomy" id="472368"/>
    <lineage>
        <taxon>Eukaryota</taxon>
        <taxon>Viridiplantae</taxon>
        <taxon>Streptophyta</taxon>
        <taxon>Embryophyta</taxon>
        <taxon>Tracheophyta</taxon>
        <taxon>Spermatophyta</taxon>
        <taxon>Magnoliopsida</taxon>
        <taxon>eudicotyledons</taxon>
        <taxon>Gunneridae</taxon>
        <taxon>Pentapetalae</taxon>
        <taxon>asterids</taxon>
        <taxon>lamiids</taxon>
        <taxon>Lamiales</taxon>
        <taxon>Gesneriaceae</taxon>
        <taxon>Didymocarpoideae</taxon>
        <taxon>Trichosporeae</taxon>
        <taxon>Loxocarpinae</taxon>
        <taxon>Dorcoceras</taxon>
    </lineage>
</organism>
<evidence type="ECO:0000313" key="2">
    <source>
        <dbReference type="Proteomes" id="UP000250235"/>
    </source>
</evidence>
<keyword evidence="2" id="KW-1185">Reference proteome</keyword>
<dbReference type="EMBL" id="KV015610">
    <property type="protein sequence ID" value="KZV20571.1"/>
    <property type="molecule type" value="Genomic_DNA"/>
</dbReference>
<reference evidence="1 2" key="1">
    <citation type="journal article" date="2015" name="Proc. Natl. Acad. Sci. U.S.A.">
        <title>The resurrection genome of Boea hygrometrica: A blueprint for survival of dehydration.</title>
        <authorList>
            <person name="Xiao L."/>
            <person name="Yang G."/>
            <person name="Zhang L."/>
            <person name="Yang X."/>
            <person name="Zhao S."/>
            <person name="Ji Z."/>
            <person name="Zhou Q."/>
            <person name="Hu M."/>
            <person name="Wang Y."/>
            <person name="Chen M."/>
            <person name="Xu Y."/>
            <person name="Jin H."/>
            <person name="Xiao X."/>
            <person name="Hu G."/>
            <person name="Bao F."/>
            <person name="Hu Y."/>
            <person name="Wan P."/>
            <person name="Li L."/>
            <person name="Deng X."/>
            <person name="Kuang T."/>
            <person name="Xiang C."/>
            <person name="Zhu J.K."/>
            <person name="Oliver M.J."/>
            <person name="He Y."/>
        </authorList>
    </citation>
    <scope>NUCLEOTIDE SEQUENCE [LARGE SCALE GENOMIC DNA]</scope>
    <source>
        <strain evidence="2">cv. XS01</strain>
    </source>
</reference>
<proteinExistence type="predicted"/>
<dbReference type="AlphaFoldDB" id="A0A2Z7AMY4"/>
<protein>
    <recommendedName>
        <fullName evidence="3">Dystroglycan-like</fullName>
    </recommendedName>
</protein>
<name>A0A2Z7AMY4_9LAMI</name>
<evidence type="ECO:0008006" key="3">
    <source>
        <dbReference type="Google" id="ProtNLM"/>
    </source>
</evidence>
<evidence type="ECO:0000313" key="1">
    <source>
        <dbReference type="EMBL" id="KZV20571.1"/>
    </source>
</evidence>